<comment type="caution">
    <text evidence="2">The sequence shown here is derived from an EMBL/GenBank/DDBJ whole genome shotgun (WGS) entry which is preliminary data.</text>
</comment>
<protein>
    <submittedName>
        <fullName evidence="2">Uncharacterized protein</fullName>
    </submittedName>
</protein>
<evidence type="ECO:0000313" key="2">
    <source>
        <dbReference type="EMBL" id="TWH21160.1"/>
    </source>
</evidence>
<dbReference type="RefSeq" id="WP_030532210.1">
    <property type="nucleotide sequence ID" value="NZ_JOIJ01000007.1"/>
</dbReference>
<keyword evidence="1" id="KW-0175">Coiled coil</keyword>
<organism evidence="2 3">
    <name type="scientific">Prauserella rugosa</name>
    <dbReference type="NCBI Taxonomy" id="43354"/>
    <lineage>
        <taxon>Bacteria</taxon>
        <taxon>Bacillati</taxon>
        <taxon>Actinomycetota</taxon>
        <taxon>Actinomycetes</taxon>
        <taxon>Pseudonocardiales</taxon>
        <taxon>Pseudonocardiaceae</taxon>
        <taxon>Prauserella</taxon>
    </lineage>
</organism>
<evidence type="ECO:0000256" key="1">
    <source>
        <dbReference type="SAM" id="Coils"/>
    </source>
</evidence>
<accession>A0A660CC49</accession>
<feature type="coiled-coil region" evidence="1">
    <location>
        <begin position="86"/>
        <end position="113"/>
    </location>
</feature>
<sequence>MGNSSHADAAAFRQAAVNGQVGIDPDAAETVLNKLRTGKDAVEALIRQTEELATPPQIGANPVGNAMAAKFSDRAGGGGESYADALRNLYTQYDEAEQAITTAMRQYRDIDADNARPFTGQL</sequence>
<keyword evidence="3" id="KW-1185">Reference proteome</keyword>
<dbReference type="Proteomes" id="UP000317303">
    <property type="component" value="Unassembled WGS sequence"/>
</dbReference>
<dbReference type="OrthoDB" id="3694733at2"/>
<reference evidence="2 3" key="1">
    <citation type="submission" date="2019-07" db="EMBL/GenBank/DDBJ databases">
        <title>R&amp;d 2014.</title>
        <authorList>
            <person name="Klenk H.-P."/>
        </authorList>
    </citation>
    <scope>NUCLEOTIDE SEQUENCE [LARGE SCALE GENOMIC DNA]</scope>
    <source>
        <strain evidence="2 3">DSM 43194</strain>
    </source>
</reference>
<name>A0A660CC49_9PSEU</name>
<dbReference type="EMBL" id="VLJV01000001">
    <property type="protein sequence ID" value="TWH21160.1"/>
    <property type="molecule type" value="Genomic_DNA"/>
</dbReference>
<gene>
    <name evidence="2" type="ORF">JD82_03014</name>
</gene>
<evidence type="ECO:0000313" key="3">
    <source>
        <dbReference type="Proteomes" id="UP000317303"/>
    </source>
</evidence>
<proteinExistence type="predicted"/>
<dbReference type="AlphaFoldDB" id="A0A660CC49"/>